<proteinExistence type="predicted"/>
<evidence type="ECO:0000313" key="1">
    <source>
        <dbReference type="EMBL" id="KAG9346111.1"/>
    </source>
</evidence>
<protein>
    <submittedName>
        <fullName evidence="1">Uncharacterized protein</fullName>
    </submittedName>
</protein>
<dbReference type="AlphaFoldDB" id="A0A8T2P4B4"/>
<name>A0A8T2P4B4_9TELE</name>
<accession>A0A8T2P4B4</accession>
<dbReference type="Proteomes" id="UP000824540">
    <property type="component" value="Unassembled WGS sequence"/>
</dbReference>
<comment type="caution">
    <text evidence="1">The sequence shown here is derived from an EMBL/GenBank/DDBJ whole genome shotgun (WGS) entry which is preliminary data.</text>
</comment>
<organism evidence="1 2">
    <name type="scientific">Albula glossodonta</name>
    <name type="common">roundjaw bonefish</name>
    <dbReference type="NCBI Taxonomy" id="121402"/>
    <lineage>
        <taxon>Eukaryota</taxon>
        <taxon>Metazoa</taxon>
        <taxon>Chordata</taxon>
        <taxon>Craniata</taxon>
        <taxon>Vertebrata</taxon>
        <taxon>Euteleostomi</taxon>
        <taxon>Actinopterygii</taxon>
        <taxon>Neopterygii</taxon>
        <taxon>Teleostei</taxon>
        <taxon>Albuliformes</taxon>
        <taxon>Albulidae</taxon>
        <taxon>Albula</taxon>
    </lineage>
</organism>
<evidence type="ECO:0000313" key="2">
    <source>
        <dbReference type="Proteomes" id="UP000824540"/>
    </source>
</evidence>
<dbReference type="EMBL" id="JAFBMS010000016">
    <property type="protein sequence ID" value="KAG9346111.1"/>
    <property type="molecule type" value="Genomic_DNA"/>
</dbReference>
<gene>
    <name evidence="1" type="ORF">JZ751_007929</name>
</gene>
<keyword evidence="2" id="KW-1185">Reference proteome</keyword>
<reference evidence="1" key="1">
    <citation type="thesis" date="2021" institute="BYU ScholarsArchive" country="Provo, UT, USA">
        <title>Applications of and Algorithms for Genome Assembly and Genomic Analyses with an Emphasis on Marine Teleosts.</title>
        <authorList>
            <person name="Pickett B.D."/>
        </authorList>
    </citation>
    <scope>NUCLEOTIDE SEQUENCE</scope>
    <source>
        <strain evidence="1">HI-2016</strain>
    </source>
</reference>
<sequence>MSINNAKHLLDCEEFSPAIAQDPAHAGVGWWRRALCMELSESGVRGRCEKPKGQTDCSGKVLLFITWAHMPRISPASVTPRGFLELAGPLLHNSQAFISMVKIRVEC</sequence>